<evidence type="ECO:0000313" key="2">
    <source>
        <dbReference type="Proteomes" id="UP001268683"/>
    </source>
</evidence>
<proteinExistence type="predicted"/>
<gene>
    <name evidence="1" type="ORF">QGN29_08355</name>
</gene>
<dbReference type="EMBL" id="CP123872">
    <property type="protein sequence ID" value="WND01570.1"/>
    <property type="molecule type" value="Genomic_DNA"/>
</dbReference>
<dbReference type="Proteomes" id="UP001268683">
    <property type="component" value="Chromosome"/>
</dbReference>
<keyword evidence="2" id="KW-1185">Reference proteome</keyword>
<name>A0AA52EEY1_9PROT</name>
<dbReference type="RefSeq" id="WP_310797398.1">
    <property type="nucleotide sequence ID" value="NZ_CP123872.1"/>
</dbReference>
<sequence length="102" mass="10758">MDNEAVLKTYAKTFKESFPAVMAEAVMCYAVVAGTPDPLTVGHVGEKVGLTEPQAYKELASLSAGAGVGLVSFVNMGDGRNQVKLTPKGAQFRDVLQQKLGL</sequence>
<reference evidence="1" key="1">
    <citation type="submission" date="2023-04" db="EMBL/GenBank/DDBJ databases">
        <title>Complete genome sequence of Temperatibacter marinus.</title>
        <authorList>
            <person name="Rong J.-C."/>
            <person name="Yi M.-L."/>
            <person name="Zhao Q."/>
        </authorList>
    </citation>
    <scope>NUCLEOTIDE SEQUENCE</scope>
    <source>
        <strain evidence="1">NBRC 110045</strain>
    </source>
</reference>
<protein>
    <submittedName>
        <fullName evidence="1">Uncharacterized protein</fullName>
    </submittedName>
</protein>
<evidence type="ECO:0000313" key="1">
    <source>
        <dbReference type="EMBL" id="WND01570.1"/>
    </source>
</evidence>
<organism evidence="1 2">
    <name type="scientific">Temperatibacter marinus</name>
    <dbReference type="NCBI Taxonomy" id="1456591"/>
    <lineage>
        <taxon>Bacteria</taxon>
        <taxon>Pseudomonadati</taxon>
        <taxon>Pseudomonadota</taxon>
        <taxon>Alphaproteobacteria</taxon>
        <taxon>Kordiimonadales</taxon>
        <taxon>Temperatibacteraceae</taxon>
        <taxon>Temperatibacter</taxon>
    </lineage>
</organism>
<accession>A0AA52EEY1</accession>
<dbReference type="KEGG" id="tmk:QGN29_08355"/>
<dbReference type="AlphaFoldDB" id="A0AA52EEY1"/>